<evidence type="ECO:0008006" key="4">
    <source>
        <dbReference type="Google" id="ProtNLM"/>
    </source>
</evidence>
<keyword evidence="3" id="KW-1185">Reference proteome</keyword>
<dbReference type="Proteomes" id="UP000023152">
    <property type="component" value="Unassembled WGS sequence"/>
</dbReference>
<evidence type="ECO:0000313" key="3">
    <source>
        <dbReference type="Proteomes" id="UP000023152"/>
    </source>
</evidence>
<name>X6N2J0_RETFI</name>
<sequence>MVNTQEANIITTNKKIIEFLKKSQQDIAQKKVKIETLETNFESEKILLQKLLEEKNSENMTLKEMITNLQSSNFSEPTIEQDKALISNEETNIFELSLCQNQIKNLKCRNTIEELRTKNAKMEAIIETIEKYFNNSSDIKSNATKRSLSSIEADITQSEEDQDLNISQLIQKKNKKMVINEE</sequence>
<reference evidence="2 3" key="1">
    <citation type="journal article" date="2013" name="Curr. Biol.">
        <title>The Genome of the Foraminiferan Reticulomyxa filosa.</title>
        <authorList>
            <person name="Glockner G."/>
            <person name="Hulsmann N."/>
            <person name="Schleicher M."/>
            <person name="Noegel A.A."/>
            <person name="Eichinger L."/>
            <person name="Gallinger C."/>
            <person name="Pawlowski J."/>
            <person name="Sierra R."/>
            <person name="Euteneuer U."/>
            <person name="Pillet L."/>
            <person name="Moustafa A."/>
            <person name="Platzer M."/>
            <person name="Groth M."/>
            <person name="Szafranski K."/>
            <person name="Schliwa M."/>
        </authorList>
    </citation>
    <scope>NUCLEOTIDE SEQUENCE [LARGE SCALE GENOMIC DNA]</scope>
</reference>
<proteinExistence type="predicted"/>
<protein>
    <recommendedName>
        <fullName evidence="4">Viral A-type inclusion protein</fullName>
    </recommendedName>
</protein>
<keyword evidence="1" id="KW-0175">Coiled coil</keyword>
<accession>X6N2J0</accession>
<dbReference type="AlphaFoldDB" id="X6N2J0"/>
<comment type="caution">
    <text evidence="2">The sequence shown here is derived from an EMBL/GenBank/DDBJ whole genome shotgun (WGS) entry which is preliminary data.</text>
</comment>
<evidence type="ECO:0000256" key="1">
    <source>
        <dbReference type="SAM" id="Coils"/>
    </source>
</evidence>
<dbReference type="EMBL" id="ASPP01013573">
    <property type="protein sequence ID" value="ETO19527.1"/>
    <property type="molecule type" value="Genomic_DNA"/>
</dbReference>
<feature type="coiled-coil region" evidence="1">
    <location>
        <begin position="20"/>
        <end position="72"/>
    </location>
</feature>
<gene>
    <name evidence="2" type="ORF">RFI_17704</name>
</gene>
<evidence type="ECO:0000313" key="2">
    <source>
        <dbReference type="EMBL" id="ETO19527.1"/>
    </source>
</evidence>
<organism evidence="2 3">
    <name type="scientific">Reticulomyxa filosa</name>
    <dbReference type="NCBI Taxonomy" id="46433"/>
    <lineage>
        <taxon>Eukaryota</taxon>
        <taxon>Sar</taxon>
        <taxon>Rhizaria</taxon>
        <taxon>Retaria</taxon>
        <taxon>Foraminifera</taxon>
        <taxon>Monothalamids</taxon>
        <taxon>Reticulomyxidae</taxon>
        <taxon>Reticulomyxa</taxon>
    </lineage>
</organism>